<keyword evidence="6" id="KW-0028">Amino-acid biosynthesis</keyword>
<dbReference type="GO" id="GO:0009423">
    <property type="term" value="P:chorismate biosynthetic process"/>
    <property type="evidence" value="ECO:0007669"/>
    <property type="project" value="UniProtKB-UniPathway"/>
</dbReference>
<feature type="binding site" evidence="5">
    <location>
        <position position="455"/>
    </location>
    <ligand>
        <name>Mn(2+)</name>
        <dbReference type="ChEBI" id="CHEBI:29035"/>
    </ligand>
</feature>
<organism evidence="7 8">
    <name type="scientific">Dendrothele bispora (strain CBS 962.96)</name>
    <dbReference type="NCBI Taxonomy" id="1314807"/>
    <lineage>
        <taxon>Eukaryota</taxon>
        <taxon>Fungi</taxon>
        <taxon>Dikarya</taxon>
        <taxon>Basidiomycota</taxon>
        <taxon>Agaricomycotina</taxon>
        <taxon>Agaricomycetes</taxon>
        <taxon>Agaricomycetidae</taxon>
        <taxon>Agaricales</taxon>
        <taxon>Agaricales incertae sedis</taxon>
        <taxon>Dendrothele</taxon>
    </lineage>
</organism>
<keyword evidence="6" id="KW-0057">Aromatic amino acid biosynthesis</keyword>
<feature type="binding site" evidence="5">
    <location>
        <position position="70"/>
    </location>
    <ligand>
        <name>Mn(2+)</name>
        <dbReference type="ChEBI" id="CHEBI:29035"/>
    </ligand>
</feature>
<name>A0A4S8LY25_DENBC</name>
<feature type="binding site" evidence="5">
    <location>
        <position position="109"/>
    </location>
    <ligand>
        <name>phosphoenolpyruvate</name>
        <dbReference type="ChEBI" id="CHEBI:58702"/>
    </ligand>
</feature>
<dbReference type="AlphaFoldDB" id="A0A4S8LY25"/>
<protein>
    <recommendedName>
        <fullName evidence="6">Phospho-2-dehydro-3-deoxyheptonate aldolase</fullName>
        <ecNumber evidence="6">2.5.1.54</ecNumber>
    </recommendedName>
</protein>
<dbReference type="Pfam" id="PF01474">
    <property type="entry name" value="DAHP_synth_2"/>
    <property type="match status" value="1"/>
</dbReference>
<sequence>MSPQDWSPNTWKSKPVAQDVQYENQEQLEKVLNKLGTLPPLVTPSEIERLRYQLGLVQRNEAFLLHAGDCAESFDACTHENLSTKIGLILSFSLILIWGARLPIVRIGRIAGQYAKPRSSKTEKIGDKEVLSFRGDNVNGLDVNDRTPDPERLLRAYFHSTTTLNYIRGLLTSGFASLHHPRDWSLNHVRSPVLRREFENIVDSLSDALDFSRTIGAEAGSGASYERGGMRGTLGEVDFYTSHEGLSLPYEEALTRNFPIPFGSRGQNLKPAEKKETAFYNTSAHFLWIGDRTRQLTGAHVEYFRGIRNPIGIKVGPSMEGDELVKLLDIVNPNKESGRVTLITRYGASKIEDHLPTHITAVKQSNHPVIWVCDPMHGNTLTSSTGLKTRHFSTIISELTSCIRIHSSNGSRLGGVSLEFTGELNEEGFSVTECLGGSMELSEEELGLRYQSFCDPRLNFEQSLDVAFLVSNHFKKERRAQSNLKEGETMGVIDSSSDALYSELGGKK</sequence>
<evidence type="ECO:0000256" key="3">
    <source>
        <dbReference type="ARBA" id="ARBA00022679"/>
    </source>
</evidence>
<dbReference type="UniPathway" id="UPA00053">
    <property type="reaction ID" value="UER00084"/>
</dbReference>
<evidence type="ECO:0000256" key="1">
    <source>
        <dbReference type="ARBA" id="ARBA00004688"/>
    </source>
</evidence>
<keyword evidence="5" id="KW-0170">Cobalt</keyword>
<feature type="binding site" evidence="5">
    <location>
        <position position="345"/>
    </location>
    <ligand>
        <name>phosphoenolpyruvate</name>
        <dbReference type="ChEBI" id="CHEBI:58702"/>
    </ligand>
</feature>
<dbReference type="GO" id="GO:0003849">
    <property type="term" value="F:3-deoxy-7-phosphoheptulonate synthase activity"/>
    <property type="evidence" value="ECO:0007669"/>
    <property type="project" value="UniProtKB-EC"/>
</dbReference>
<proteinExistence type="inferred from homology"/>
<keyword evidence="5" id="KW-0104">Cadmium</keyword>
<feature type="binding site" evidence="5">
    <location>
        <position position="314"/>
    </location>
    <ligand>
        <name>phosphoenolpyruvate</name>
        <dbReference type="ChEBI" id="CHEBI:58702"/>
    </ligand>
</feature>
<dbReference type="PANTHER" id="PTHR21337:SF0">
    <property type="entry name" value="PHOSPHO-2-DEHYDRO-3-DEOXYHEPTONATE ALDOLASE"/>
    <property type="match status" value="1"/>
</dbReference>
<dbReference type="Gene3D" id="3.20.20.70">
    <property type="entry name" value="Aldolase class I"/>
    <property type="match status" value="2"/>
</dbReference>
<feature type="binding site" evidence="5">
    <location>
        <position position="419"/>
    </location>
    <ligand>
        <name>Mn(2+)</name>
        <dbReference type="ChEBI" id="CHEBI:29035"/>
    </ligand>
</feature>
<dbReference type="OrthoDB" id="2338at2759"/>
<evidence type="ECO:0000313" key="7">
    <source>
        <dbReference type="EMBL" id="THU94587.1"/>
    </source>
</evidence>
<evidence type="ECO:0000256" key="2">
    <source>
        <dbReference type="ARBA" id="ARBA00008911"/>
    </source>
</evidence>
<evidence type="ECO:0000313" key="8">
    <source>
        <dbReference type="Proteomes" id="UP000297245"/>
    </source>
</evidence>
<evidence type="ECO:0000256" key="5">
    <source>
        <dbReference type="PIRSR" id="PIRSR602480-1"/>
    </source>
</evidence>
<reference evidence="7 8" key="1">
    <citation type="journal article" date="2019" name="Nat. Ecol. Evol.">
        <title>Megaphylogeny resolves global patterns of mushroom evolution.</title>
        <authorList>
            <person name="Varga T."/>
            <person name="Krizsan K."/>
            <person name="Foldi C."/>
            <person name="Dima B."/>
            <person name="Sanchez-Garcia M."/>
            <person name="Sanchez-Ramirez S."/>
            <person name="Szollosi G.J."/>
            <person name="Szarkandi J.G."/>
            <person name="Papp V."/>
            <person name="Albert L."/>
            <person name="Andreopoulos W."/>
            <person name="Angelini C."/>
            <person name="Antonin V."/>
            <person name="Barry K.W."/>
            <person name="Bougher N.L."/>
            <person name="Buchanan P."/>
            <person name="Buyck B."/>
            <person name="Bense V."/>
            <person name="Catcheside P."/>
            <person name="Chovatia M."/>
            <person name="Cooper J."/>
            <person name="Damon W."/>
            <person name="Desjardin D."/>
            <person name="Finy P."/>
            <person name="Geml J."/>
            <person name="Haridas S."/>
            <person name="Hughes K."/>
            <person name="Justo A."/>
            <person name="Karasinski D."/>
            <person name="Kautmanova I."/>
            <person name="Kiss B."/>
            <person name="Kocsube S."/>
            <person name="Kotiranta H."/>
            <person name="LaButti K.M."/>
            <person name="Lechner B.E."/>
            <person name="Liimatainen K."/>
            <person name="Lipzen A."/>
            <person name="Lukacs Z."/>
            <person name="Mihaltcheva S."/>
            <person name="Morgado L.N."/>
            <person name="Niskanen T."/>
            <person name="Noordeloos M.E."/>
            <person name="Ohm R.A."/>
            <person name="Ortiz-Santana B."/>
            <person name="Ovrebo C."/>
            <person name="Racz N."/>
            <person name="Riley R."/>
            <person name="Savchenko A."/>
            <person name="Shiryaev A."/>
            <person name="Soop K."/>
            <person name="Spirin V."/>
            <person name="Szebenyi C."/>
            <person name="Tomsovsky M."/>
            <person name="Tulloss R.E."/>
            <person name="Uehling J."/>
            <person name="Grigoriev I.V."/>
            <person name="Vagvolgyi C."/>
            <person name="Papp T."/>
            <person name="Martin F.M."/>
            <person name="Miettinen O."/>
            <person name="Hibbett D.S."/>
            <person name="Nagy L.G."/>
        </authorList>
    </citation>
    <scope>NUCLEOTIDE SEQUENCE [LARGE SCALE GENOMIC DNA]</scope>
    <source>
        <strain evidence="7 8">CBS 962.96</strain>
    </source>
</reference>
<dbReference type="EC" id="2.5.1.54" evidence="6"/>
<keyword evidence="8" id="KW-1185">Reference proteome</keyword>
<comment type="catalytic activity">
    <reaction evidence="4 6">
        <text>D-erythrose 4-phosphate + phosphoenolpyruvate + H2O = 7-phospho-2-dehydro-3-deoxy-D-arabino-heptonate + phosphate</text>
        <dbReference type="Rhea" id="RHEA:14717"/>
        <dbReference type="ChEBI" id="CHEBI:15377"/>
        <dbReference type="ChEBI" id="CHEBI:16897"/>
        <dbReference type="ChEBI" id="CHEBI:43474"/>
        <dbReference type="ChEBI" id="CHEBI:58394"/>
        <dbReference type="ChEBI" id="CHEBI:58702"/>
        <dbReference type="EC" id="2.5.1.54"/>
    </reaction>
</comment>
<comment type="similarity">
    <text evidence="2 6">Belongs to the class-II DAHP synthase family.</text>
</comment>
<comment type="pathway">
    <text evidence="1 6">Metabolic intermediate biosynthesis; chorismate biosynthesis; chorismate from D-erythrose 4-phosphate and phosphoenolpyruvate: step 1/7.</text>
</comment>
<keyword evidence="5" id="KW-0464">Manganese</keyword>
<feature type="binding site" evidence="5">
    <location>
        <position position="377"/>
    </location>
    <ligand>
        <name>Mn(2+)</name>
        <dbReference type="ChEBI" id="CHEBI:29035"/>
    </ligand>
</feature>
<dbReference type="InterPro" id="IPR013785">
    <property type="entry name" value="Aldolase_TIM"/>
</dbReference>
<dbReference type="InterPro" id="IPR002480">
    <property type="entry name" value="DAHP_synth_2"/>
</dbReference>
<evidence type="ECO:0000256" key="4">
    <source>
        <dbReference type="ARBA" id="ARBA00047508"/>
    </source>
</evidence>
<dbReference type="GO" id="GO:0008652">
    <property type="term" value="P:amino acid biosynthetic process"/>
    <property type="evidence" value="ECO:0007669"/>
    <property type="project" value="UniProtKB-KW"/>
</dbReference>
<dbReference type="EMBL" id="ML179220">
    <property type="protein sequence ID" value="THU94587.1"/>
    <property type="molecule type" value="Genomic_DNA"/>
</dbReference>
<keyword evidence="3 6" id="KW-0808">Transferase</keyword>
<accession>A0A4S8LY25</accession>
<comment type="cofactor">
    <cofactor evidence="5">
        <name>Mn(2+)</name>
        <dbReference type="ChEBI" id="CHEBI:29035"/>
    </cofactor>
    <cofactor evidence="5">
        <name>Co(2+)</name>
        <dbReference type="ChEBI" id="CHEBI:48828"/>
    </cofactor>
    <cofactor evidence="5">
        <name>Cd(2+)</name>
        <dbReference type="ChEBI" id="CHEBI:48775"/>
    </cofactor>
    <text evidence="5">Binds 1 divalent cation per subunit. The enzyme is active with manganese, cobalt or cadmium ions.</text>
</comment>
<dbReference type="Proteomes" id="UP000297245">
    <property type="component" value="Unassembled WGS sequence"/>
</dbReference>
<evidence type="ECO:0000256" key="6">
    <source>
        <dbReference type="RuleBase" id="RU363071"/>
    </source>
</evidence>
<dbReference type="PANTHER" id="PTHR21337">
    <property type="entry name" value="PHOSPHO-2-DEHYDRO-3-DEOXYHEPTONATE ALDOLASE 1, 2"/>
    <property type="match status" value="1"/>
</dbReference>
<dbReference type="GO" id="GO:0009073">
    <property type="term" value="P:aromatic amino acid family biosynthetic process"/>
    <property type="evidence" value="ECO:0007669"/>
    <property type="project" value="UniProtKB-KW"/>
</dbReference>
<gene>
    <name evidence="7" type="ORF">K435DRAFT_779338</name>
</gene>
<dbReference type="SUPFAM" id="SSF51569">
    <property type="entry name" value="Aldolase"/>
    <property type="match status" value="1"/>
</dbReference>